<dbReference type="GO" id="GO:0016747">
    <property type="term" value="F:acyltransferase activity, transferring groups other than amino-acyl groups"/>
    <property type="evidence" value="ECO:0007669"/>
    <property type="project" value="InterPro"/>
</dbReference>
<dbReference type="EMBL" id="CP142433">
    <property type="protein sequence ID" value="XBC45947.1"/>
    <property type="molecule type" value="Genomic_DNA"/>
</dbReference>
<evidence type="ECO:0000259" key="1">
    <source>
        <dbReference type="PROSITE" id="PS51186"/>
    </source>
</evidence>
<accession>A0AB74TK81</accession>
<dbReference type="Pfam" id="PF18467">
    <property type="entry name" value="DUF5613"/>
    <property type="match status" value="1"/>
</dbReference>
<dbReference type="CDD" id="cd04301">
    <property type="entry name" value="NAT_SF"/>
    <property type="match status" value="1"/>
</dbReference>
<organism evidence="2">
    <name type="scientific">Dolosigranulum savutiense</name>
    <dbReference type="NCBI Taxonomy" id="3110288"/>
    <lineage>
        <taxon>Bacteria</taxon>
        <taxon>Bacillati</taxon>
        <taxon>Bacillota</taxon>
        <taxon>Bacilli</taxon>
        <taxon>Lactobacillales</taxon>
        <taxon>Carnobacteriaceae</taxon>
        <taxon>Dolosigranulum</taxon>
    </lineage>
</organism>
<gene>
    <name evidence="2" type="ORF">VUQ08_08920</name>
</gene>
<name>A0AB74TK81_9LACT</name>
<sequence length="258" mass="30835">MKESWSAMFTFNNITHISTLVDDNEFFKQYYNEHAIFKHDWNFFQLKFQPYLQEFKLIEEMHYVFSKQHQLDYMKFFWPDNTPLTREMTTYFDQQGYQLQMLELFSLTPTQWHPTSLPPIQIERVNEQTLEKFKQINFQEDQLVSEAFAISHQAAYEQIYQTEGVSMYLASWDGQIVGSFHLYEQTDTLEIDHLLTVPEYRQRGIARSMINFVVSLSRKSNKPIILLADAEDSTPEMYRKLGFQRHSFIIGALKELNE</sequence>
<dbReference type="InterPro" id="IPR040549">
    <property type="entry name" value="DUF5613"/>
</dbReference>
<keyword evidence="2" id="KW-0808">Transferase</keyword>
<protein>
    <submittedName>
        <fullName evidence="2">GNAT family N-acetyltransferase</fullName>
        <ecNumber evidence="2">2.3.1.-</ecNumber>
    </submittedName>
</protein>
<feature type="domain" description="N-acetyltransferase" evidence="1">
    <location>
        <begin position="120"/>
        <end position="258"/>
    </location>
</feature>
<dbReference type="SUPFAM" id="SSF55729">
    <property type="entry name" value="Acyl-CoA N-acyltransferases (Nat)"/>
    <property type="match status" value="1"/>
</dbReference>
<dbReference type="RefSeq" id="WP_347300326.1">
    <property type="nucleotide sequence ID" value="NZ_CP142433.1"/>
</dbReference>
<dbReference type="InterPro" id="IPR016181">
    <property type="entry name" value="Acyl_CoA_acyltransferase"/>
</dbReference>
<reference evidence="2" key="1">
    <citation type="submission" date="2023-12" db="EMBL/GenBank/DDBJ databases">
        <title>Dolosigranulum savutii sp. nov. isolated from human upper respiratory samples collected in Botswana.</title>
        <authorList>
            <person name="Kelly M.S."/>
        </authorList>
    </citation>
    <scope>NUCLEOTIDE SEQUENCE</scope>
    <source>
        <strain evidence="2">MSK433</strain>
    </source>
</reference>
<dbReference type="Pfam" id="PF13673">
    <property type="entry name" value="Acetyltransf_10"/>
    <property type="match status" value="1"/>
</dbReference>
<proteinExistence type="predicted"/>
<dbReference type="PROSITE" id="PS51186">
    <property type="entry name" value="GNAT"/>
    <property type="match status" value="1"/>
</dbReference>
<dbReference type="Gene3D" id="3.40.630.30">
    <property type="match status" value="1"/>
</dbReference>
<dbReference type="InterPro" id="IPR000182">
    <property type="entry name" value="GNAT_dom"/>
</dbReference>
<evidence type="ECO:0000313" key="2">
    <source>
        <dbReference type="EMBL" id="XBC45947.1"/>
    </source>
</evidence>
<dbReference type="EC" id="2.3.1.-" evidence="2"/>
<dbReference type="AlphaFoldDB" id="A0AB74TK81"/>
<keyword evidence="2" id="KW-0012">Acyltransferase</keyword>